<dbReference type="EMBL" id="JAUJYO010000019">
    <property type="protein sequence ID" value="KAK1287833.1"/>
    <property type="molecule type" value="Genomic_DNA"/>
</dbReference>
<dbReference type="Proteomes" id="UP001180020">
    <property type="component" value="Unassembled WGS sequence"/>
</dbReference>
<proteinExistence type="predicted"/>
<gene>
    <name evidence="3" type="ORF">QJS10_CPB19g01437</name>
</gene>
<dbReference type="GO" id="GO:0016747">
    <property type="term" value="F:acyltransferase activity, transferring groups other than amino-acyl groups"/>
    <property type="evidence" value="ECO:0007669"/>
    <property type="project" value="UniProtKB-ARBA"/>
</dbReference>
<dbReference type="InterPro" id="IPR051504">
    <property type="entry name" value="Plant_metabolite_acyltrans"/>
</dbReference>
<dbReference type="Gene3D" id="3.30.559.10">
    <property type="entry name" value="Chloramphenicol acetyltransferase-like domain"/>
    <property type="match status" value="2"/>
</dbReference>
<organism evidence="3 4">
    <name type="scientific">Acorus calamus</name>
    <name type="common">Sweet flag</name>
    <dbReference type="NCBI Taxonomy" id="4465"/>
    <lineage>
        <taxon>Eukaryota</taxon>
        <taxon>Viridiplantae</taxon>
        <taxon>Streptophyta</taxon>
        <taxon>Embryophyta</taxon>
        <taxon>Tracheophyta</taxon>
        <taxon>Spermatophyta</taxon>
        <taxon>Magnoliopsida</taxon>
        <taxon>Liliopsida</taxon>
        <taxon>Acoraceae</taxon>
        <taxon>Acorus</taxon>
    </lineage>
</organism>
<evidence type="ECO:0000313" key="3">
    <source>
        <dbReference type="EMBL" id="KAK1287833.1"/>
    </source>
</evidence>
<reference evidence="3" key="2">
    <citation type="submission" date="2023-06" db="EMBL/GenBank/DDBJ databases">
        <authorList>
            <person name="Ma L."/>
            <person name="Liu K.-W."/>
            <person name="Li Z."/>
            <person name="Hsiao Y.-Y."/>
            <person name="Qi Y."/>
            <person name="Fu T."/>
            <person name="Tang G."/>
            <person name="Zhang D."/>
            <person name="Sun W.-H."/>
            <person name="Liu D.-K."/>
            <person name="Li Y."/>
            <person name="Chen G.-Z."/>
            <person name="Liu X.-D."/>
            <person name="Liao X.-Y."/>
            <person name="Jiang Y.-T."/>
            <person name="Yu X."/>
            <person name="Hao Y."/>
            <person name="Huang J."/>
            <person name="Zhao X.-W."/>
            <person name="Ke S."/>
            <person name="Chen Y.-Y."/>
            <person name="Wu W.-L."/>
            <person name="Hsu J.-L."/>
            <person name="Lin Y.-F."/>
            <person name="Huang M.-D."/>
            <person name="Li C.-Y."/>
            <person name="Huang L."/>
            <person name="Wang Z.-W."/>
            <person name="Zhao X."/>
            <person name="Zhong W.-Y."/>
            <person name="Peng D.-H."/>
            <person name="Ahmad S."/>
            <person name="Lan S."/>
            <person name="Zhang J.-S."/>
            <person name="Tsai W.-C."/>
            <person name="Van De Peer Y."/>
            <person name="Liu Z.-J."/>
        </authorList>
    </citation>
    <scope>NUCLEOTIDE SEQUENCE</scope>
    <source>
        <strain evidence="3">CP</strain>
        <tissue evidence="3">Leaves</tissue>
    </source>
</reference>
<sequence length="341" mass="37913">MKVLLFFPTVVDPLNFPSIACKLKESLSKALKHFHPLSGRLSWSPDSKRFEIIYDAQSPSTTFIEAECEEDFGLLVKADVHNARVYEELAPPLYNEDKAMEVLSIQFTRFGGGGLVIGVSMHHVLGDGRSYYSFIKSWAEICRTGELEGGALAGQVGRDGARISSPGFMRGVLWRPRRGSLLHPPHPETYFGNLITPCFVEAEASRLLCDDDNLAFAAATIQTAVRGVKEDPLRDCEAWPVWLAKTREPSRATFNVLGSPTFKAYEVDFGWGGGPERIEYVLKDRVGTMVLADAKDEVGGFQVCMVLPPSEMDEFSNPLHGWFLRLMRVWGVVCAYPCLKA</sequence>
<reference evidence="3" key="1">
    <citation type="journal article" date="2023" name="Nat. Commun.">
        <title>Diploid and tetraploid genomes of Acorus and the evolution of monocots.</title>
        <authorList>
            <person name="Ma L."/>
            <person name="Liu K.W."/>
            <person name="Li Z."/>
            <person name="Hsiao Y.Y."/>
            <person name="Qi Y."/>
            <person name="Fu T."/>
            <person name="Tang G.D."/>
            <person name="Zhang D."/>
            <person name="Sun W.H."/>
            <person name="Liu D.K."/>
            <person name="Li Y."/>
            <person name="Chen G.Z."/>
            <person name="Liu X.D."/>
            <person name="Liao X.Y."/>
            <person name="Jiang Y.T."/>
            <person name="Yu X."/>
            <person name="Hao Y."/>
            <person name="Huang J."/>
            <person name="Zhao X.W."/>
            <person name="Ke S."/>
            <person name="Chen Y.Y."/>
            <person name="Wu W.L."/>
            <person name="Hsu J.L."/>
            <person name="Lin Y.F."/>
            <person name="Huang M.D."/>
            <person name="Li C.Y."/>
            <person name="Huang L."/>
            <person name="Wang Z.W."/>
            <person name="Zhao X."/>
            <person name="Zhong W.Y."/>
            <person name="Peng D.H."/>
            <person name="Ahmad S."/>
            <person name="Lan S."/>
            <person name="Zhang J.S."/>
            <person name="Tsai W.C."/>
            <person name="Van de Peer Y."/>
            <person name="Liu Z.J."/>
        </authorList>
    </citation>
    <scope>NUCLEOTIDE SEQUENCE</scope>
    <source>
        <strain evidence="3">CP</strain>
    </source>
</reference>
<keyword evidence="4" id="KW-1185">Reference proteome</keyword>
<dbReference type="AlphaFoldDB" id="A0AAV9CFI5"/>
<name>A0AAV9CFI5_ACOCL</name>
<keyword evidence="1" id="KW-0808">Transferase</keyword>
<evidence type="ECO:0000256" key="1">
    <source>
        <dbReference type="ARBA" id="ARBA00022679"/>
    </source>
</evidence>
<accession>A0AAV9CFI5</accession>
<comment type="caution">
    <text evidence="3">The sequence shown here is derived from an EMBL/GenBank/DDBJ whole genome shotgun (WGS) entry which is preliminary data.</text>
</comment>
<dbReference type="InterPro" id="IPR023213">
    <property type="entry name" value="CAT-like_dom_sf"/>
</dbReference>
<protein>
    <submittedName>
        <fullName evidence="3">Uncharacterized protein</fullName>
    </submittedName>
</protein>
<dbReference type="PANTHER" id="PTHR31625">
    <property type="match status" value="1"/>
</dbReference>
<dbReference type="Pfam" id="PF02458">
    <property type="entry name" value="Transferase"/>
    <property type="match status" value="2"/>
</dbReference>
<evidence type="ECO:0000256" key="2">
    <source>
        <dbReference type="ARBA" id="ARBA00023315"/>
    </source>
</evidence>
<evidence type="ECO:0000313" key="4">
    <source>
        <dbReference type="Proteomes" id="UP001180020"/>
    </source>
</evidence>
<keyword evidence="2" id="KW-0012">Acyltransferase</keyword>